<evidence type="ECO:0000256" key="1">
    <source>
        <dbReference type="ARBA" id="ARBA00022801"/>
    </source>
</evidence>
<protein>
    <submittedName>
        <fullName evidence="5">Endoglycosylceramidase</fullName>
    </submittedName>
</protein>
<comment type="similarity">
    <text evidence="3">Belongs to the glycosyl hydrolase 5 (cellulase A) family.</text>
</comment>
<dbReference type="PANTHER" id="PTHR31308">
    <property type="match status" value="1"/>
</dbReference>
<keyword evidence="2 3" id="KW-0326">Glycosidase</keyword>
<dbReference type="InterPro" id="IPR001547">
    <property type="entry name" value="Glyco_hydro_5"/>
</dbReference>
<evidence type="ECO:0000256" key="3">
    <source>
        <dbReference type="RuleBase" id="RU361153"/>
    </source>
</evidence>
<dbReference type="Proteomes" id="UP000298860">
    <property type="component" value="Unassembled WGS sequence"/>
</dbReference>
<evidence type="ECO:0000256" key="2">
    <source>
        <dbReference type="ARBA" id="ARBA00023295"/>
    </source>
</evidence>
<dbReference type="InterPro" id="IPR017853">
    <property type="entry name" value="GH"/>
</dbReference>
<reference evidence="6" key="1">
    <citation type="submission" date="2019-04" db="EMBL/GenBank/DDBJ databases">
        <title>Draft genome sequence of Pseudonocardiaceae bacterium SL3-2-4.</title>
        <authorList>
            <person name="Ningsih F."/>
            <person name="Yokota A."/>
            <person name="Sakai Y."/>
            <person name="Nanatani K."/>
            <person name="Yabe S."/>
            <person name="Oetari A."/>
            <person name="Sjamsuridzal W."/>
        </authorList>
    </citation>
    <scope>NUCLEOTIDE SEQUENCE [LARGE SCALE GENOMIC DNA]</scope>
    <source>
        <strain evidence="6">SL3-2-4</strain>
    </source>
</reference>
<proteinExistence type="inferred from homology"/>
<accession>A0A4D4J7Y7</accession>
<evidence type="ECO:0000313" key="5">
    <source>
        <dbReference type="EMBL" id="GDY31140.1"/>
    </source>
</evidence>
<keyword evidence="6" id="KW-1185">Reference proteome</keyword>
<gene>
    <name evidence="5" type="ORF">GTS_27730</name>
</gene>
<dbReference type="Gene3D" id="3.20.20.80">
    <property type="entry name" value="Glycosidases"/>
    <property type="match status" value="1"/>
</dbReference>
<evidence type="ECO:0000259" key="4">
    <source>
        <dbReference type="Pfam" id="PF00150"/>
    </source>
</evidence>
<sequence length="627" mass="67247">MIGRLARAGVAALVLPLLGTLGVGRAAAQQGSLWFDGPASQRITVGDGQVLRDGYGREVVLRGFNVSGEAKLAEHGGLPFADAVQAGRAAADMRRLTGANAVRFLVTWARTEPVPKQIDHGYLDQVAAQVAAFRDQGIRVYLDFHEDLYSRYLFRPDSWYTGDGAPQWVIDAGHYPPEFCVACLQWGQNLTNNAAVRAALHDFWHNRVLDTAAGPIAIRDEFLAQAGEALRYLREHLSAEQFAGMVGVDPLNEPYAGDYDSGQSGDTWERDLAWPFYQQFRRVMDDAGWVDRPELVEPEVFWNVNIPLVAQPGGFTAISGLGSRYVFNAHVYDARAQSGVLMPGKAGDGQELDAFNTIRDRAADLGTAALVSEFGHPLGGFTSDKAPSVDKAMYQALDSRVAGANWWRDAARSGPPLSASQWHWDVYSGRHHEPMNGNPGKIQTDGDAFNGEDYSSVRTEDAGGPQLRQDTRLLDRVFPRAVAGTTLAFSYEDRSRDGGTEMVWNQIPADLPNLRALVGTGQFGVLVWRGAGTTAPTELHLPAGFDPAATTVVSDLGAVTGLPGYAGGGTPVAVAAEPGPAGVNRLLLSTSDTGVHVALVTNGPAPPAESRAAAQRELTGWAASTFG</sequence>
<dbReference type="Pfam" id="PF00150">
    <property type="entry name" value="Cellulase"/>
    <property type="match status" value="1"/>
</dbReference>
<dbReference type="PANTHER" id="PTHR31308:SF5">
    <property type="entry name" value="ERGOSTERYL-BETA-GLUCOSIDASE"/>
    <property type="match status" value="1"/>
</dbReference>
<evidence type="ECO:0000313" key="6">
    <source>
        <dbReference type="Proteomes" id="UP000298860"/>
    </source>
</evidence>
<name>A0A4D4J7Y7_9PSEU</name>
<organism evidence="5 6">
    <name type="scientific">Gandjariella thermophila</name>
    <dbReference type="NCBI Taxonomy" id="1931992"/>
    <lineage>
        <taxon>Bacteria</taxon>
        <taxon>Bacillati</taxon>
        <taxon>Actinomycetota</taxon>
        <taxon>Actinomycetes</taxon>
        <taxon>Pseudonocardiales</taxon>
        <taxon>Pseudonocardiaceae</taxon>
        <taxon>Gandjariella</taxon>
    </lineage>
</organism>
<dbReference type="GO" id="GO:0000272">
    <property type="term" value="P:polysaccharide catabolic process"/>
    <property type="evidence" value="ECO:0007669"/>
    <property type="project" value="InterPro"/>
</dbReference>
<dbReference type="GO" id="GO:0008422">
    <property type="term" value="F:beta-glucosidase activity"/>
    <property type="evidence" value="ECO:0007669"/>
    <property type="project" value="TreeGrafter"/>
</dbReference>
<dbReference type="RefSeq" id="WP_137814231.1">
    <property type="nucleotide sequence ID" value="NZ_BJFL01000012.1"/>
</dbReference>
<comment type="caution">
    <text evidence="5">The sequence shown here is derived from an EMBL/GenBank/DDBJ whole genome shotgun (WGS) entry which is preliminary data.</text>
</comment>
<dbReference type="OrthoDB" id="4771662at2"/>
<feature type="domain" description="Glycoside hydrolase family 5" evidence="4">
    <location>
        <begin position="87"/>
        <end position="159"/>
    </location>
</feature>
<dbReference type="AlphaFoldDB" id="A0A4D4J7Y7"/>
<dbReference type="SUPFAM" id="SSF51445">
    <property type="entry name" value="(Trans)glycosidases"/>
    <property type="match status" value="1"/>
</dbReference>
<dbReference type="InterPro" id="IPR052066">
    <property type="entry name" value="Glycosphingolipid_Hydrolases"/>
</dbReference>
<keyword evidence="1 3" id="KW-0378">Hydrolase</keyword>
<dbReference type="EMBL" id="BJFL01000012">
    <property type="protein sequence ID" value="GDY31140.1"/>
    <property type="molecule type" value="Genomic_DNA"/>
</dbReference>